<dbReference type="GO" id="GO:0009055">
    <property type="term" value="F:electron transfer activity"/>
    <property type="evidence" value="ECO:0007669"/>
    <property type="project" value="UniProtKB-UniRule"/>
</dbReference>
<evidence type="ECO:0000313" key="14">
    <source>
        <dbReference type="Proteomes" id="UP001141992"/>
    </source>
</evidence>
<dbReference type="AlphaFoldDB" id="A0A0D6G6F5"/>
<keyword evidence="11 12" id="KW-0472">Membrane</keyword>
<dbReference type="GO" id="GO:0019646">
    <property type="term" value="P:aerobic electron transport chain"/>
    <property type="evidence" value="ECO:0007669"/>
    <property type="project" value="InterPro"/>
</dbReference>
<evidence type="ECO:0000256" key="2">
    <source>
        <dbReference type="ARBA" id="ARBA00009819"/>
    </source>
</evidence>
<evidence type="ECO:0000256" key="12">
    <source>
        <dbReference type="PIRNR" id="PIRNR006446"/>
    </source>
</evidence>
<feature type="transmembrane region" description="Helical" evidence="12">
    <location>
        <begin position="96"/>
        <end position="117"/>
    </location>
</feature>
<keyword evidence="9 12" id="KW-1133">Transmembrane helix</keyword>
<dbReference type="PANTHER" id="PTHR30365">
    <property type="entry name" value="CYTOCHROME D UBIQUINOL OXIDASE"/>
    <property type="match status" value="1"/>
</dbReference>
<feature type="transmembrane region" description="Helical" evidence="12">
    <location>
        <begin position="320"/>
        <end position="344"/>
    </location>
</feature>
<reference evidence="13" key="1">
    <citation type="submission" date="2022-12" db="EMBL/GenBank/DDBJ databases">
        <authorList>
            <person name="Voronina O.L."/>
            <person name="Kunda M.S."/>
            <person name="Ryzhova N."/>
            <person name="Aksenova E.I."/>
        </authorList>
    </citation>
    <scope>NUCLEOTIDE SEQUENCE</scope>
    <source>
        <strain evidence="13">SCCH136:Ach223948</strain>
    </source>
</reference>
<dbReference type="EMBL" id="JAPZVI010000053">
    <property type="protein sequence ID" value="MCZ8405816.1"/>
    <property type="molecule type" value="Genomic_DNA"/>
</dbReference>
<feature type="transmembrane region" description="Helical" evidence="12">
    <location>
        <begin position="219"/>
        <end position="237"/>
    </location>
</feature>
<feature type="transmembrane region" description="Helical" evidence="12">
    <location>
        <begin position="406"/>
        <end position="432"/>
    </location>
</feature>
<evidence type="ECO:0000256" key="1">
    <source>
        <dbReference type="ARBA" id="ARBA00004651"/>
    </source>
</evidence>
<evidence type="ECO:0000256" key="9">
    <source>
        <dbReference type="ARBA" id="ARBA00022989"/>
    </source>
</evidence>
<keyword evidence="3 12" id="KW-0813">Transport</keyword>
<dbReference type="InterPro" id="IPR002585">
    <property type="entry name" value="Cyt-d_ubiquinol_oxidase_su_1"/>
</dbReference>
<comment type="subcellular location">
    <subcellularLocation>
        <location evidence="12">Cell inner membrane</location>
    </subcellularLocation>
    <subcellularLocation>
        <location evidence="1">Cell membrane</location>
        <topology evidence="1">Multi-pass membrane protein</topology>
    </subcellularLocation>
</comment>
<keyword evidence="6 12" id="KW-0812">Transmembrane</keyword>
<organism evidence="13 14">
    <name type="scientific">Alcaligenes xylosoxydans xylosoxydans</name>
    <name type="common">Achromobacter xylosoxidans</name>
    <dbReference type="NCBI Taxonomy" id="85698"/>
    <lineage>
        <taxon>Bacteria</taxon>
        <taxon>Pseudomonadati</taxon>
        <taxon>Pseudomonadota</taxon>
        <taxon>Betaproteobacteria</taxon>
        <taxon>Burkholderiales</taxon>
        <taxon>Alcaligenaceae</taxon>
        <taxon>Achromobacter</taxon>
    </lineage>
</organism>
<keyword evidence="5 12" id="KW-0349">Heme</keyword>
<evidence type="ECO:0000256" key="4">
    <source>
        <dbReference type="ARBA" id="ARBA00022475"/>
    </source>
</evidence>
<dbReference type="PANTHER" id="PTHR30365:SF14">
    <property type="entry name" value="CYTOCHROME BD MENAQUINOL OXIDASE SUBUNIT I-RELATED"/>
    <property type="match status" value="1"/>
</dbReference>
<feature type="transmembrane region" description="Helical" evidence="12">
    <location>
        <begin position="12"/>
        <end position="35"/>
    </location>
</feature>
<gene>
    <name evidence="13" type="ORF">O9570_30520</name>
</gene>
<dbReference type="Proteomes" id="UP001141992">
    <property type="component" value="Unassembled WGS sequence"/>
</dbReference>
<evidence type="ECO:0000256" key="8">
    <source>
        <dbReference type="ARBA" id="ARBA00022982"/>
    </source>
</evidence>
<dbReference type="GeneID" id="75274703"/>
<keyword evidence="10 12" id="KW-0408">Iron</keyword>
<proteinExistence type="inferred from homology"/>
<feature type="transmembrane region" description="Helical" evidence="12">
    <location>
        <begin position="183"/>
        <end position="207"/>
    </location>
</feature>
<comment type="caution">
    <text evidence="13">The sequence shown here is derived from an EMBL/GenBank/DDBJ whole genome shotgun (WGS) entry which is preliminary data.</text>
</comment>
<feature type="transmembrane region" description="Helical" evidence="12">
    <location>
        <begin position="129"/>
        <end position="147"/>
    </location>
</feature>
<sequence length="447" mass="48034">MDISTLSLARAQFVASLSFLALFLAVALALAWVLLFFKLRARFSGLGGWTAAYRFWVRIFALSFVLTLAACVPVLIQLGSLWSGLMDKIGNVAGPLLGYGILSVFILKSCFLGVMLFGQRRVSDGAHTLAVLMVAVGQLVALFWVLALQSWMQTPDGAVLVDGRYQVYDWTAVVLNPSVGWRMAVVVVGSALAAAFLMMGVTALQALRRPLGDGERATFKTGLVIAALAAVLQVPVATGAGQMVAKYQPAKAAAAAGYWESGSEPRLVLFGWPDARAHANVADWTWNNAGGMWLHRNDDGTYLGLDKYSGMLPPVALTFWSLRVAAGLGLLMLAVSWITFLWTWRRGLDVSVLPQWWQRVLCGMMFSGGIAVVASWWVSVIGLQPFVVNGTVTQTEVLGTMSSSTVLYGLVGYGVLYALLLAAFAGMLFHAARYGVVPVRKLGGGTP</sequence>
<name>A0A0D6G6F5_ALCXX</name>
<keyword evidence="7 12" id="KW-0479">Metal-binding</keyword>
<keyword evidence="8 12" id="KW-0249">Electron transport</keyword>
<dbReference type="RefSeq" id="WP_006388982.1">
    <property type="nucleotide sequence ID" value="NZ_CAXONT010000062.1"/>
</dbReference>
<dbReference type="PIRSF" id="PIRSF006446">
    <property type="entry name" value="Cyt_quinol_oxidase_1"/>
    <property type="match status" value="1"/>
</dbReference>
<dbReference type="GO" id="GO:0070069">
    <property type="term" value="C:cytochrome complex"/>
    <property type="evidence" value="ECO:0007669"/>
    <property type="project" value="UniProtKB-UniRule"/>
</dbReference>
<dbReference type="GO" id="GO:0005886">
    <property type="term" value="C:plasma membrane"/>
    <property type="evidence" value="ECO:0007669"/>
    <property type="project" value="UniProtKB-SubCell"/>
</dbReference>
<evidence type="ECO:0000256" key="11">
    <source>
        <dbReference type="ARBA" id="ARBA00023136"/>
    </source>
</evidence>
<evidence type="ECO:0000256" key="10">
    <source>
        <dbReference type="ARBA" id="ARBA00023004"/>
    </source>
</evidence>
<dbReference type="GO" id="GO:0046872">
    <property type="term" value="F:metal ion binding"/>
    <property type="evidence" value="ECO:0007669"/>
    <property type="project" value="UniProtKB-UniRule"/>
</dbReference>
<dbReference type="eggNOG" id="COG1271">
    <property type="taxonomic scope" value="Bacteria"/>
</dbReference>
<protein>
    <submittedName>
        <fullName evidence="13">Cytochrome ubiquinol oxidase subunit I</fullName>
    </submittedName>
</protein>
<dbReference type="GO" id="GO:0020037">
    <property type="term" value="F:heme binding"/>
    <property type="evidence" value="ECO:0007669"/>
    <property type="project" value="TreeGrafter"/>
</dbReference>
<feature type="transmembrane region" description="Helical" evidence="12">
    <location>
        <begin position="356"/>
        <end position="378"/>
    </location>
</feature>
<accession>A0A0D6G6F5</accession>
<evidence type="ECO:0000256" key="6">
    <source>
        <dbReference type="ARBA" id="ARBA00022692"/>
    </source>
</evidence>
<evidence type="ECO:0000256" key="7">
    <source>
        <dbReference type="ARBA" id="ARBA00022723"/>
    </source>
</evidence>
<comment type="similarity">
    <text evidence="2 12">Belongs to the cytochrome ubiquinol oxidase subunit 1 family.</text>
</comment>
<dbReference type="GO" id="GO:0016682">
    <property type="term" value="F:oxidoreductase activity, acting on diphenols and related substances as donors, oxygen as acceptor"/>
    <property type="evidence" value="ECO:0007669"/>
    <property type="project" value="TreeGrafter"/>
</dbReference>
<evidence type="ECO:0000256" key="3">
    <source>
        <dbReference type="ARBA" id="ARBA00022448"/>
    </source>
</evidence>
<keyword evidence="4 12" id="KW-1003">Cell membrane</keyword>
<feature type="transmembrane region" description="Helical" evidence="12">
    <location>
        <begin position="55"/>
        <end position="76"/>
    </location>
</feature>
<dbReference type="Pfam" id="PF01654">
    <property type="entry name" value="Cyt_bd_oxida_I"/>
    <property type="match status" value="1"/>
</dbReference>
<evidence type="ECO:0000256" key="5">
    <source>
        <dbReference type="ARBA" id="ARBA00022617"/>
    </source>
</evidence>
<dbReference type="KEGG" id="axx:ERS451415_01000"/>
<evidence type="ECO:0000313" key="13">
    <source>
        <dbReference type="EMBL" id="MCZ8405816.1"/>
    </source>
</evidence>